<gene>
    <name evidence="2" type="ORF">LCGC14_3029560</name>
</gene>
<evidence type="ECO:0000313" key="2">
    <source>
        <dbReference type="EMBL" id="KKK59917.1"/>
    </source>
</evidence>
<accession>A0A0F8WSP9</accession>
<reference evidence="2" key="1">
    <citation type="journal article" date="2015" name="Nature">
        <title>Complex archaea that bridge the gap between prokaryotes and eukaryotes.</title>
        <authorList>
            <person name="Spang A."/>
            <person name="Saw J.H."/>
            <person name="Jorgensen S.L."/>
            <person name="Zaremba-Niedzwiedzka K."/>
            <person name="Martijn J."/>
            <person name="Lind A.E."/>
            <person name="van Eijk R."/>
            <person name="Schleper C."/>
            <person name="Guy L."/>
            <person name="Ettema T.J."/>
        </authorList>
    </citation>
    <scope>NUCLEOTIDE SEQUENCE</scope>
</reference>
<proteinExistence type="predicted"/>
<organism evidence="2">
    <name type="scientific">marine sediment metagenome</name>
    <dbReference type="NCBI Taxonomy" id="412755"/>
    <lineage>
        <taxon>unclassified sequences</taxon>
        <taxon>metagenomes</taxon>
        <taxon>ecological metagenomes</taxon>
    </lineage>
</organism>
<feature type="non-terminal residue" evidence="2">
    <location>
        <position position="1"/>
    </location>
</feature>
<dbReference type="EMBL" id="LAZR01063225">
    <property type="protein sequence ID" value="KKK59917.1"/>
    <property type="molecule type" value="Genomic_DNA"/>
</dbReference>
<feature type="domain" description="DUF5681" evidence="1">
    <location>
        <begin position="2"/>
        <end position="80"/>
    </location>
</feature>
<protein>
    <recommendedName>
        <fullName evidence="1">DUF5681 domain-containing protein</fullName>
    </recommendedName>
</protein>
<evidence type="ECO:0000259" key="1">
    <source>
        <dbReference type="Pfam" id="PF18932"/>
    </source>
</evidence>
<dbReference type="AlphaFoldDB" id="A0A0F8WSP9"/>
<comment type="caution">
    <text evidence="2">The sequence shown here is derived from an EMBL/GenBank/DDBJ whole genome shotgun (WGS) entry which is preliminary data.</text>
</comment>
<sequence length="104" mass="11424">YEKGHRGGPGRPPREHETKLTSAMDKELLRVVTVTLTDSIGRETKKKMTNLQAFVRAQVAAAVAGDVNAAKLVWERYEGKLPTPIEHDVGGNVEIIFPEEAMGL</sequence>
<dbReference type="InterPro" id="IPR043736">
    <property type="entry name" value="DUF5681"/>
</dbReference>
<name>A0A0F8WSP9_9ZZZZ</name>
<dbReference type="Pfam" id="PF18932">
    <property type="entry name" value="DUF5681"/>
    <property type="match status" value="1"/>
</dbReference>